<dbReference type="EMBL" id="SDEE01000476">
    <property type="protein sequence ID" value="RXW16085.1"/>
    <property type="molecule type" value="Genomic_DNA"/>
</dbReference>
<comment type="caution">
    <text evidence="1">The sequence shown here is derived from an EMBL/GenBank/DDBJ whole genome shotgun (WGS) entry which is preliminary data.</text>
</comment>
<evidence type="ECO:0000313" key="1">
    <source>
        <dbReference type="EMBL" id="RXW16085.1"/>
    </source>
</evidence>
<protein>
    <submittedName>
        <fullName evidence="1">Uncharacterized protein</fullName>
    </submittedName>
</protein>
<sequence length="181" mass="20701">IAYDRDKALKANLESYPLRARAYHLAFIEHKFNAYIAHRFNPQFVSSRRSVYFDGLDTFSSETAIPEGRYFVLNMANPGPQLVGVDVYGEDEHGPLRDLKADPGQQYLQNRLKNGFLNEAYDYEESADQSIRIVEGVFGFGDKRISLTIKMRLHADQTTRISKFYAVSSVTRILCMKNPAH</sequence>
<accession>A0A4Q2DCD3</accession>
<dbReference type="OrthoDB" id="3065134at2759"/>
<feature type="non-terminal residue" evidence="1">
    <location>
        <position position="1"/>
    </location>
</feature>
<gene>
    <name evidence="1" type="ORF">EST38_g9762</name>
</gene>
<proteinExistence type="predicted"/>
<reference evidence="1 2" key="1">
    <citation type="submission" date="2019-01" db="EMBL/GenBank/DDBJ databases">
        <title>Draft genome sequence of Psathyrella aberdarensis IHI B618.</title>
        <authorList>
            <person name="Buettner E."/>
            <person name="Kellner H."/>
        </authorList>
    </citation>
    <scope>NUCLEOTIDE SEQUENCE [LARGE SCALE GENOMIC DNA]</scope>
    <source>
        <strain evidence="1 2">IHI B618</strain>
    </source>
</reference>
<evidence type="ECO:0000313" key="2">
    <source>
        <dbReference type="Proteomes" id="UP000290288"/>
    </source>
</evidence>
<dbReference type="STRING" id="2316362.A0A4Q2DCD3"/>
<dbReference type="Proteomes" id="UP000290288">
    <property type="component" value="Unassembled WGS sequence"/>
</dbReference>
<name>A0A4Q2DCD3_9AGAR</name>
<dbReference type="AlphaFoldDB" id="A0A4Q2DCD3"/>
<keyword evidence="2" id="KW-1185">Reference proteome</keyword>
<organism evidence="1 2">
    <name type="scientific">Candolleomyces aberdarensis</name>
    <dbReference type="NCBI Taxonomy" id="2316362"/>
    <lineage>
        <taxon>Eukaryota</taxon>
        <taxon>Fungi</taxon>
        <taxon>Dikarya</taxon>
        <taxon>Basidiomycota</taxon>
        <taxon>Agaricomycotina</taxon>
        <taxon>Agaricomycetes</taxon>
        <taxon>Agaricomycetidae</taxon>
        <taxon>Agaricales</taxon>
        <taxon>Agaricineae</taxon>
        <taxon>Psathyrellaceae</taxon>
        <taxon>Candolleomyces</taxon>
    </lineage>
</organism>